<reference evidence="1 2" key="1">
    <citation type="journal article" date="2019" name="Sci. Rep.">
        <title>Orb-weaving spider Araneus ventricosus genome elucidates the spidroin gene catalogue.</title>
        <authorList>
            <person name="Kono N."/>
            <person name="Nakamura H."/>
            <person name="Ohtoshi R."/>
            <person name="Moran D.A.P."/>
            <person name="Shinohara A."/>
            <person name="Yoshida Y."/>
            <person name="Fujiwara M."/>
            <person name="Mori M."/>
            <person name="Tomita M."/>
            <person name="Arakawa K."/>
        </authorList>
    </citation>
    <scope>NUCLEOTIDE SEQUENCE [LARGE SCALE GENOMIC DNA]</scope>
</reference>
<gene>
    <name evidence="1" type="ORF">AVEN_143233_1</name>
</gene>
<keyword evidence="2" id="KW-1185">Reference proteome</keyword>
<evidence type="ECO:0000313" key="1">
    <source>
        <dbReference type="EMBL" id="GBL77898.1"/>
    </source>
</evidence>
<dbReference type="AlphaFoldDB" id="A0A4Y2ADQ2"/>
<name>A0A4Y2ADQ2_ARAVE</name>
<accession>A0A4Y2ADQ2</accession>
<evidence type="ECO:0000313" key="2">
    <source>
        <dbReference type="Proteomes" id="UP000499080"/>
    </source>
</evidence>
<dbReference type="EMBL" id="BGPR01000014">
    <property type="protein sequence ID" value="GBL77898.1"/>
    <property type="molecule type" value="Genomic_DNA"/>
</dbReference>
<comment type="caution">
    <text evidence="1">The sequence shown here is derived from an EMBL/GenBank/DDBJ whole genome shotgun (WGS) entry which is preliminary data.</text>
</comment>
<proteinExistence type="predicted"/>
<dbReference type="OrthoDB" id="10537491at2759"/>
<protein>
    <submittedName>
        <fullName evidence="1">Uncharacterized protein</fullName>
    </submittedName>
</protein>
<sequence>MTDARPPVESPVFSECLNYRGLRIFLLVPTDSRMISVASEITPFRIGYIFVFYGNQVSLLVTPPPIADETERYNNRCVGMDLRDRRVFDEEIQDELVKVTASCLAHVQKGESCRLSYFS</sequence>
<organism evidence="1 2">
    <name type="scientific">Araneus ventricosus</name>
    <name type="common">Orbweaver spider</name>
    <name type="synonym">Epeira ventricosa</name>
    <dbReference type="NCBI Taxonomy" id="182803"/>
    <lineage>
        <taxon>Eukaryota</taxon>
        <taxon>Metazoa</taxon>
        <taxon>Ecdysozoa</taxon>
        <taxon>Arthropoda</taxon>
        <taxon>Chelicerata</taxon>
        <taxon>Arachnida</taxon>
        <taxon>Araneae</taxon>
        <taxon>Araneomorphae</taxon>
        <taxon>Entelegynae</taxon>
        <taxon>Araneoidea</taxon>
        <taxon>Araneidae</taxon>
        <taxon>Araneus</taxon>
    </lineage>
</organism>
<dbReference type="Proteomes" id="UP000499080">
    <property type="component" value="Unassembled WGS sequence"/>
</dbReference>